<evidence type="ECO:0000313" key="1">
    <source>
        <dbReference type="EMBL" id="KAK4003701.1"/>
    </source>
</evidence>
<dbReference type="Proteomes" id="UP001234178">
    <property type="component" value="Unassembled WGS sequence"/>
</dbReference>
<reference evidence="1 2" key="1">
    <citation type="journal article" date="2023" name="Nucleic Acids Res.">
        <title>The hologenome of Daphnia magna reveals possible DNA methylation and microbiome-mediated evolution of the host genome.</title>
        <authorList>
            <person name="Chaturvedi A."/>
            <person name="Li X."/>
            <person name="Dhandapani V."/>
            <person name="Marshall H."/>
            <person name="Kissane S."/>
            <person name="Cuenca-Cambronero M."/>
            <person name="Asole G."/>
            <person name="Calvet F."/>
            <person name="Ruiz-Romero M."/>
            <person name="Marangio P."/>
            <person name="Guigo R."/>
            <person name="Rago D."/>
            <person name="Mirbahai L."/>
            <person name="Eastwood N."/>
            <person name="Colbourne J.K."/>
            <person name="Zhou J."/>
            <person name="Mallon E."/>
            <person name="Orsini L."/>
        </authorList>
    </citation>
    <scope>NUCLEOTIDE SEQUENCE [LARGE SCALE GENOMIC DNA]</scope>
    <source>
        <strain evidence="1">LRV0_1</strain>
    </source>
</reference>
<name>A0ABQ9YT25_9CRUS</name>
<keyword evidence="2" id="KW-1185">Reference proteome</keyword>
<comment type="caution">
    <text evidence="1">The sequence shown here is derived from an EMBL/GenBank/DDBJ whole genome shotgun (WGS) entry which is preliminary data.</text>
</comment>
<protein>
    <submittedName>
        <fullName evidence="1">Uncharacterized protein</fullName>
    </submittedName>
</protein>
<evidence type="ECO:0000313" key="2">
    <source>
        <dbReference type="Proteomes" id="UP001234178"/>
    </source>
</evidence>
<organism evidence="1 2">
    <name type="scientific">Daphnia magna</name>
    <dbReference type="NCBI Taxonomy" id="35525"/>
    <lineage>
        <taxon>Eukaryota</taxon>
        <taxon>Metazoa</taxon>
        <taxon>Ecdysozoa</taxon>
        <taxon>Arthropoda</taxon>
        <taxon>Crustacea</taxon>
        <taxon>Branchiopoda</taxon>
        <taxon>Diplostraca</taxon>
        <taxon>Cladocera</taxon>
        <taxon>Anomopoda</taxon>
        <taxon>Daphniidae</taxon>
        <taxon>Daphnia</taxon>
    </lineage>
</organism>
<sequence>MVFAAKTEDLYAVSLGPIPSHSPANSNCSSFPCHLDAELWTLKDILDRLVLRRPVLQIDSNTFDITSCAFNHHLVPYFELSYEWLHKYVD</sequence>
<dbReference type="EMBL" id="JAOYFB010000001">
    <property type="protein sequence ID" value="KAK4003701.1"/>
    <property type="molecule type" value="Genomic_DNA"/>
</dbReference>
<gene>
    <name evidence="1" type="ORF">OUZ56_005456</name>
</gene>
<proteinExistence type="predicted"/>
<accession>A0ABQ9YT25</accession>